<dbReference type="EMBL" id="GBRH01239694">
    <property type="protein sequence ID" value="JAD58201.1"/>
    <property type="molecule type" value="Transcribed_RNA"/>
</dbReference>
<reference evidence="2" key="2">
    <citation type="journal article" date="2015" name="Data Brief">
        <title>Shoot transcriptome of the giant reed, Arundo donax.</title>
        <authorList>
            <person name="Barrero R.A."/>
            <person name="Guerrero F.D."/>
            <person name="Moolhuijzen P."/>
            <person name="Goolsby J.A."/>
            <person name="Tidwell J."/>
            <person name="Bellgard S.E."/>
            <person name="Bellgard M.I."/>
        </authorList>
    </citation>
    <scope>NUCLEOTIDE SEQUENCE</scope>
    <source>
        <tissue evidence="2">Shoot tissue taken approximately 20 cm above the soil surface</tissue>
    </source>
</reference>
<name>A0A0A9B4B6_ARUDO</name>
<evidence type="ECO:0000256" key="1">
    <source>
        <dbReference type="SAM" id="MobiDB-lite"/>
    </source>
</evidence>
<organism evidence="2">
    <name type="scientific">Arundo donax</name>
    <name type="common">Giant reed</name>
    <name type="synonym">Donax arundinaceus</name>
    <dbReference type="NCBI Taxonomy" id="35708"/>
    <lineage>
        <taxon>Eukaryota</taxon>
        <taxon>Viridiplantae</taxon>
        <taxon>Streptophyta</taxon>
        <taxon>Embryophyta</taxon>
        <taxon>Tracheophyta</taxon>
        <taxon>Spermatophyta</taxon>
        <taxon>Magnoliopsida</taxon>
        <taxon>Liliopsida</taxon>
        <taxon>Poales</taxon>
        <taxon>Poaceae</taxon>
        <taxon>PACMAD clade</taxon>
        <taxon>Arundinoideae</taxon>
        <taxon>Arundineae</taxon>
        <taxon>Arundo</taxon>
    </lineage>
</organism>
<protein>
    <submittedName>
        <fullName evidence="2">Uncharacterized protein</fullName>
    </submittedName>
</protein>
<sequence length="52" mass="5869">MPIWGRGTAISRARVLDLFLLVAASQSKSSKLLSSFCTERKKKEKNDSRDKN</sequence>
<proteinExistence type="predicted"/>
<feature type="region of interest" description="Disordered" evidence="1">
    <location>
        <begin position="29"/>
        <end position="52"/>
    </location>
</feature>
<accession>A0A0A9B4B6</accession>
<dbReference type="AlphaFoldDB" id="A0A0A9B4B6"/>
<reference evidence="2" key="1">
    <citation type="submission" date="2014-09" db="EMBL/GenBank/DDBJ databases">
        <authorList>
            <person name="Magalhaes I.L.F."/>
            <person name="Oliveira U."/>
            <person name="Santos F.R."/>
            <person name="Vidigal T.H.D.A."/>
            <person name="Brescovit A.D."/>
            <person name="Santos A.J."/>
        </authorList>
    </citation>
    <scope>NUCLEOTIDE SEQUENCE</scope>
    <source>
        <tissue evidence="2">Shoot tissue taken approximately 20 cm above the soil surface</tissue>
    </source>
</reference>
<feature type="compositionally biased region" description="Basic and acidic residues" evidence="1">
    <location>
        <begin position="38"/>
        <end position="52"/>
    </location>
</feature>
<evidence type="ECO:0000313" key="2">
    <source>
        <dbReference type="EMBL" id="JAD58201.1"/>
    </source>
</evidence>